<feature type="binding site" evidence="15">
    <location>
        <position position="69"/>
    </location>
    <ligand>
        <name>Mg(2+)</name>
        <dbReference type="ChEBI" id="CHEBI:18420"/>
    </ligand>
</feature>
<keyword evidence="6 15" id="KW-0698">rRNA processing</keyword>
<dbReference type="GO" id="GO:0004525">
    <property type="term" value="F:ribonuclease III activity"/>
    <property type="evidence" value="ECO:0007669"/>
    <property type="project" value="UniProtKB-UniRule"/>
</dbReference>
<dbReference type="GO" id="GO:0042802">
    <property type="term" value="F:identical protein binding"/>
    <property type="evidence" value="ECO:0007669"/>
    <property type="project" value="UniProtKB-ARBA"/>
</dbReference>
<keyword evidence="12 15" id="KW-0378">Hydrolase</keyword>
<sequence>MPRRELNNAERRIAGSVDAVSPVEGEQVDRSVLRHTLGVDLDPELLSLALTHRSYAYEHGGTPHNERLEFLGDSILGQAVTVKLYRDNPELSEGELAKRRASVVSTIALAEVAERIELGPHILLGRGEILTGGARKPSILADTVEAIIGAVYLGCGPDVATDLVLRLVGPLLADSERFGAAMDPKTSLQEAAARQNQPAPHYEVTSEGPDHDRRFTAVVTVGRVARGEGTGSSKKHAEMAAALDAWSQLTGFVKPERTR</sequence>
<keyword evidence="5 15" id="KW-0963">Cytoplasm</keyword>
<evidence type="ECO:0000256" key="14">
    <source>
        <dbReference type="ARBA" id="ARBA00022884"/>
    </source>
</evidence>
<dbReference type="STRING" id="123320.SAMN06309945_1270"/>
<protein>
    <recommendedName>
        <fullName evidence="15">Ribonuclease 3</fullName>
        <ecNumber evidence="15">3.1.26.3</ecNumber>
    </recommendedName>
    <alternativeName>
        <fullName evidence="15">Ribonuclease III</fullName>
        <shortName evidence="15">RNase III</shortName>
    </alternativeName>
</protein>
<proteinExistence type="inferred from homology"/>
<feature type="active site" evidence="15">
    <location>
        <position position="145"/>
    </location>
</feature>
<dbReference type="InterPro" id="IPR011907">
    <property type="entry name" value="RNase_III"/>
</dbReference>
<dbReference type="SUPFAM" id="SSF54768">
    <property type="entry name" value="dsRNA-binding domain-like"/>
    <property type="match status" value="1"/>
</dbReference>
<evidence type="ECO:0000256" key="2">
    <source>
        <dbReference type="ARBA" id="ARBA00004496"/>
    </source>
</evidence>
<gene>
    <name evidence="15" type="primary">rnc</name>
    <name evidence="19" type="ORF">SAMN06309945_1270</name>
</gene>
<dbReference type="Pfam" id="PF00035">
    <property type="entry name" value="dsrm"/>
    <property type="match status" value="1"/>
</dbReference>
<evidence type="ECO:0000256" key="7">
    <source>
        <dbReference type="ARBA" id="ARBA00022664"/>
    </source>
</evidence>
<dbReference type="Pfam" id="PF14622">
    <property type="entry name" value="Ribonucleas_3_3"/>
    <property type="match status" value="1"/>
</dbReference>
<dbReference type="CDD" id="cd10845">
    <property type="entry name" value="DSRM_RNAse_III_family"/>
    <property type="match status" value="1"/>
</dbReference>
<evidence type="ECO:0000256" key="11">
    <source>
        <dbReference type="ARBA" id="ARBA00022759"/>
    </source>
</evidence>
<evidence type="ECO:0000256" key="13">
    <source>
        <dbReference type="ARBA" id="ARBA00022842"/>
    </source>
</evidence>
<dbReference type="GO" id="GO:0008033">
    <property type="term" value="P:tRNA processing"/>
    <property type="evidence" value="ECO:0007669"/>
    <property type="project" value="UniProtKB-KW"/>
</dbReference>
<dbReference type="Proteomes" id="UP000190857">
    <property type="component" value="Unassembled WGS sequence"/>
</dbReference>
<keyword evidence="9 15" id="KW-0540">Nuclease</keyword>
<keyword evidence="20" id="KW-1185">Reference proteome</keyword>
<feature type="binding site" evidence="15">
    <location>
        <position position="145"/>
    </location>
    <ligand>
        <name>Mg(2+)</name>
        <dbReference type="ChEBI" id="CHEBI:18420"/>
    </ligand>
</feature>
<evidence type="ECO:0000256" key="15">
    <source>
        <dbReference type="HAMAP-Rule" id="MF_00104"/>
    </source>
</evidence>
<dbReference type="GO" id="GO:0005737">
    <property type="term" value="C:cytoplasm"/>
    <property type="evidence" value="ECO:0007669"/>
    <property type="project" value="UniProtKB-SubCell"/>
</dbReference>
<dbReference type="Gene3D" id="3.30.160.20">
    <property type="match status" value="1"/>
</dbReference>
<dbReference type="PANTHER" id="PTHR11207">
    <property type="entry name" value="RIBONUCLEASE III"/>
    <property type="match status" value="1"/>
</dbReference>
<dbReference type="FunFam" id="1.10.1520.10:FF:000001">
    <property type="entry name" value="Ribonuclease 3"/>
    <property type="match status" value="1"/>
</dbReference>
<keyword evidence="14 15" id="KW-0694">RNA-binding</keyword>
<dbReference type="EMBL" id="FUZP01000001">
    <property type="protein sequence ID" value="SKC46966.1"/>
    <property type="molecule type" value="Genomic_DNA"/>
</dbReference>
<evidence type="ECO:0000256" key="10">
    <source>
        <dbReference type="ARBA" id="ARBA00022723"/>
    </source>
</evidence>
<dbReference type="GO" id="GO:0006364">
    <property type="term" value="P:rRNA processing"/>
    <property type="evidence" value="ECO:0007669"/>
    <property type="project" value="UniProtKB-UniRule"/>
</dbReference>
<comment type="subcellular location">
    <subcellularLocation>
        <location evidence="2 15">Cytoplasm</location>
    </subcellularLocation>
</comment>
<feature type="region of interest" description="Disordered" evidence="16">
    <location>
        <begin position="190"/>
        <end position="210"/>
    </location>
</feature>
<dbReference type="NCBIfam" id="TIGR02191">
    <property type="entry name" value="RNaseIII"/>
    <property type="match status" value="1"/>
</dbReference>
<evidence type="ECO:0000256" key="12">
    <source>
        <dbReference type="ARBA" id="ARBA00022801"/>
    </source>
</evidence>
<comment type="function">
    <text evidence="15">Digests double-stranded RNA. Involved in the processing of primary rRNA transcript to yield the immediate precursors to the large and small rRNAs (23S and 16S). Processes some mRNAs, and tRNAs when they are encoded in the rRNA operon. Processes pre-crRNA and tracrRNA of type II CRISPR loci if present in the organism.</text>
</comment>
<dbReference type="Gene3D" id="1.10.1520.10">
    <property type="entry name" value="Ribonuclease III domain"/>
    <property type="match status" value="1"/>
</dbReference>
<keyword evidence="15" id="KW-0699">rRNA-binding</keyword>
<organism evidence="19 20">
    <name type="scientific">Okibacterium fritillariae</name>
    <dbReference type="NCBI Taxonomy" id="123320"/>
    <lineage>
        <taxon>Bacteria</taxon>
        <taxon>Bacillati</taxon>
        <taxon>Actinomycetota</taxon>
        <taxon>Actinomycetes</taxon>
        <taxon>Micrococcales</taxon>
        <taxon>Microbacteriaceae</taxon>
        <taxon>Okibacterium</taxon>
    </lineage>
</organism>
<feature type="active site" evidence="15">
    <location>
        <position position="73"/>
    </location>
</feature>
<dbReference type="SMART" id="SM00535">
    <property type="entry name" value="RIBOc"/>
    <property type="match status" value="1"/>
</dbReference>
<comment type="subunit">
    <text evidence="4 15">Homodimer.</text>
</comment>
<feature type="binding site" evidence="15">
    <location>
        <position position="142"/>
    </location>
    <ligand>
        <name>Mg(2+)</name>
        <dbReference type="ChEBI" id="CHEBI:18420"/>
    </ligand>
</feature>
<dbReference type="AlphaFoldDB" id="A0A1T5J6J1"/>
<evidence type="ECO:0000313" key="20">
    <source>
        <dbReference type="Proteomes" id="UP000190857"/>
    </source>
</evidence>
<dbReference type="InterPro" id="IPR036389">
    <property type="entry name" value="RNase_III_sf"/>
</dbReference>
<dbReference type="GO" id="GO:0010468">
    <property type="term" value="P:regulation of gene expression"/>
    <property type="evidence" value="ECO:0007669"/>
    <property type="project" value="TreeGrafter"/>
</dbReference>
<evidence type="ECO:0000256" key="16">
    <source>
        <dbReference type="SAM" id="MobiDB-lite"/>
    </source>
</evidence>
<dbReference type="PROSITE" id="PS50137">
    <property type="entry name" value="DS_RBD"/>
    <property type="match status" value="1"/>
</dbReference>
<dbReference type="GO" id="GO:0003725">
    <property type="term" value="F:double-stranded RNA binding"/>
    <property type="evidence" value="ECO:0007669"/>
    <property type="project" value="TreeGrafter"/>
</dbReference>
<dbReference type="HAMAP" id="MF_00104">
    <property type="entry name" value="RNase_III"/>
    <property type="match status" value="1"/>
</dbReference>
<dbReference type="PANTHER" id="PTHR11207:SF0">
    <property type="entry name" value="RIBONUCLEASE 3"/>
    <property type="match status" value="1"/>
</dbReference>
<evidence type="ECO:0000256" key="8">
    <source>
        <dbReference type="ARBA" id="ARBA00022694"/>
    </source>
</evidence>
<evidence type="ECO:0000256" key="4">
    <source>
        <dbReference type="ARBA" id="ARBA00011738"/>
    </source>
</evidence>
<evidence type="ECO:0000313" key="19">
    <source>
        <dbReference type="EMBL" id="SKC46966.1"/>
    </source>
</evidence>
<dbReference type="SMART" id="SM00358">
    <property type="entry name" value="DSRM"/>
    <property type="match status" value="1"/>
</dbReference>
<feature type="domain" description="RNase III" evidence="18">
    <location>
        <begin position="28"/>
        <end position="156"/>
    </location>
</feature>
<dbReference type="GO" id="GO:0019843">
    <property type="term" value="F:rRNA binding"/>
    <property type="evidence" value="ECO:0007669"/>
    <property type="project" value="UniProtKB-KW"/>
</dbReference>
<name>A0A1T5J6J1_9MICO</name>
<dbReference type="PROSITE" id="PS50142">
    <property type="entry name" value="RNASE_3_2"/>
    <property type="match status" value="1"/>
</dbReference>
<keyword evidence="10 15" id="KW-0479">Metal-binding</keyword>
<dbReference type="EC" id="3.1.26.3" evidence="15"/>
<evidence type="ECO:0000256" key="9">
    <source>
        <dbReference type="ARBA" id="ARBA00022722"/>
    </source>
</evidence>
<dbReference type="SUPFAM" id="SSF69065">
    <property type="entry name" value="RNase III domain-like"/>
    <property type="match status" value="1"/>
</dbReference>
<evidence type="ECO:0000259" key="17">
    <source>
        <dbReference type="PROSITE" id="PS50137"/>
    </source>
</evidence>
<dbReference type="CDD" id="cd00593">
    <property type="entry name" value="RIBOc"/>
    <property type="match status" value="1"/>
</dbReference>
<evidence type="ECO:0000256" key="5">
    <source>
        <dbReference type="ARBA" id="ARBA00022490"/>
    </source>
</evidence>
<dbReference type="FunFam" id="3.30.160.20:FF:000003">
    <property type="entry name" value="Ribonuclease 3"/>
    <property type="match status" value="1"/>
</dbReference>
<comment type="cofactor">
    <cofactor evidence="15">
        <name>Mg(2+)</name>
        <dbReference type="ChEBI" id="CHEBI:18420"/>
    </cofactor>
</comment>
<dbReference type="InterPro" id="IPR000999">
    <property type="entry name" value="RNase_III_dom"/>
</dbReference>
<evidence type="ECO:0000259" key="18">
    <source>
        <dbReference type="PROSITE" id="PS50142"/>
    </source>
</evidence>
<feature type="domain" description="DRBM" evidence="17">
    <location>
        <begin position="183"/>
        <end position="251"/>
    </location>
</feature>
<evidence type="ECO:0000256" key="3">
    <source>
        <dbReference type="ARBA" id="ARBA00010183"/>
    </source>
</evidence>
<keyword evidence="13 15" id="KW-0460">Magnesium</keyword>
<evidence type="ECO:0000256" key="6">
    <source>
        <dbReference type="ARBA" id="ARBA00022552"/>
    </source>
</evidence>
<evidence type="ECO:0000256" key="1">
    <source>
        <dbReference type="ARBA" id="ARBA00000109"/>
    </source>
</evidence>
<keyword evidence="11 15" id="KW-0255">Endonuclease</keyword>
<reference evidence="19 20" key="1">
    <citation type="submission" date="2017-02" db="EMBL/GenBank/DDBJ databases">
        <authorList>
            <person name="Peterson S.W."/>
        </authorList>
    </citation>
    <scope>NUCLEOTIDE SEQUENCE [LARGE SCALE GENOMIC DNA]</scope>
    <source>
        <strain evidence="19 20">VKM Ac-2059</strain>
    </source>
</reference>
<accession>A0A1T5J6J1</accession>
<keyword evidence="7 15" id="KW-0507">mRNA processing</keyword>
<dbReference type="InterPro" id="IPR014720">
    <property type="entry name" value="dsRBD_dom"/>
</dbReference>
<dbReference type="GO" id="GO:0046872">
    <property type="term" value="F:metal ion binding"/>
    <property type="evidence" value="ECO:0007669"/>
    <property type="project" value="UniProtKB-KW"/>
</dbReference>
<dbReference type="PROSITE" id="PS00517">
    <property type="entry name" value="RNASE_3_1"/>
    <property type="match status" value="1"/>
</dbReference>
<comment type="similarity">
    <text evidence="3">Belongs to the ribonuclease III family.</text>
</comment>
<dbReference type="OrthoDB" id="9805026at2"/>
<keyword evidence="8 15" id="KW-0819">tRNA processing</keyword>
<dbReference type="GO" id="GO:0006397">
    <property type="term" value="P:mRNA processing"/>
    <property type="evidence" value="ECO:0007669"/>
    <property type="project" value="UniProtKB-UniRule"/>
</dbReference>
<comment type="catalytic activity">
    <reaction evidence="1 15">
        <text>Endonucleolytic cleavage to 5'-phosphomonoester.</text>
        <dbReference type="EC" id="3.1.26.3"/>
    </reaction>
</comment>